<sequence length="213" mass="21500">MTAPGDAGSPPPTDPPPPAPVGQPVYVPYPVPTGRPGFGVAVAVAIAGTALTAVVACCGGAALLPMALAPMLEDVVGEALDASESCVGRTYPDQRPDDVCADAGGGVFLTGLRVFSTPLARDGAGRVCTAVTIVNESGGPLDARTGWTLAPPMGPTRTADLILQPPTTSTAVAADSSRAGTLCFPPTAGSGQWRPVYEPTQSNGMRGVWQHRL</sequence>
<gene>
    <name evidence="3" type="ORF">GCM10010123_03330</name>
</gene>
<organism evidence="3 4">
    <name type="scientific">Pilimelia anulata</name>
    <dbReference type="NCBI Taxonomy" id="53371"/>
    <lineage>
        <taxon>Bacteria</taxon>
        <taxon>Bacillati</taxon>
        <taxon>Actinomycetota</taxon>
        <taxon>Actinomycetes</taxon>
        <taxon>Micromonosporales</taxon>
        <taxon>Micromonosporaceae</taxon>
        <taxon>Pilimelia</taxon>
    </lineage>
</organism>
<feature type="region of interest" description="Disordered" evidence="1">
    <location>
        <begin position="1"/>
        <end position="21"/>
    </location>
</feature>
<evidence type="ECO:0000256" key="2">
    <source>
        <dbReference type="SAM" id="Phobius"/>
    </source>
</evidence>
<name>A0A8J3B711_9ACTN</name>
<keyword evidence="2" id="KW-1133">Transmembrane helix</keyword>
<protein>
    <submittedName>
        <fullName evidence="3">Uncharacterized protein</fullName>
    </submittedName>
</protein>
<comment type="caution">
    <text evidence="3">The sequence shown here is derived from an EMBL/GenBank/DDBJ whole genome shotgun (WGS) entry which is preliminary data.</text>
</comment>
<reference evidence="3" key="2">
    <citation type="submission" date="2020-09" db="EMBL/GenBank/DDBJ databases">
        <authorList>
            <person name="Sun Q."/>
            <person name="Ohkuma M."/>
        </authorList>
    </citation>
    <scope>NUCLEOTIDE SEQUENCE</scope>
    <source>
        <strain evidence="3">JCM 3090</strain>
    </source>
</reference>
<dbReference type="EMBL" id="BMQB01000001">
    <property type="protein sequence ID" value="GGJ76671.1"/>
    <property type="molecule type" value="Genomic_DNA"/>
</dbReference>
<feature type="transmembrane region" description="Helical" evidence="2">
    <location>
        <begin position="38"/>
        <end position="64"/>
    </location>
</feature>
<reference evidence="3" key="1">
    <citation type="journal article" date="2014" name="Int. J. Syst. Evol. Microbiol.">
        <title>Complete genome sequence of Corynebacterium casei LMG S-19264T (=DSM 44701T), isolated from a smear-ripened cheese.</title>
        <authorList>
            <consortium name="US DOE Joint Genome Institute (JGI-PGF)"/>
            <person name="Walter F."/>
            <person name="Albersmeier A."/>
            <person name="Kalinowski J."/>
            <person name="Ruckert C."/>
        </authorList>
    </citation>
    <scope>NUCLEOTIDE SEQUENCE</scope>
    <source>
        <strain evidence="3">JCM 3090</strain>
    </source>
</reference>
<keyword evidence="2" id="KW-0472">Membrane</keyword>
<evidence type="ECO:0000256" key="1">
    <source>
        <dbReference type="SAM" id="MobiDB-lite"/>
    </source>
</evidence>
<evidence type="ECO:0000313" key="4">
    <source>
        <dbReference type="Proteomes" id="UP000649739"/>
    </source>
</evidence>
<dbReference type="RefSeq" id="WP_189168197.1">
    <property type="nucleotide sequence ID" value="NZ_BMQB01000001.1"/>
</dbReference>
<keyword evidence="4" id="KW-1185">Reference proteome</keyword>
<proteinExistence type="predicted"/>
<accession>A0A8J3B711</accession>
<feature type="compositionally biased region" description="Pro residues" evidence="1">
    <location>
        <begin position="9"/>
        <end position="21"/>
    </location>
</feature>
<keyword evidence="2" id="KW-0812">Transmembrane</keyword>
<evidence type="ECO:0000313" key="3">
    <source>
        <dbReference type="EMBL" id="GGJ76671.1"/>
    </source>
</evidence>
<dbReference type="Proteomes" id="UP000649739">
    <property type="component" value="Unassembled WGS sequence"/>
</dbReference>
<dbReference type="AlphaFoldDB" id="A0A8J3B711"/>
<feature type="region of interest" description="Disordered" evidence="1">
    <location>
        <begin position="193"/>
        <end position="213"/>
    </location>
</feature>